<sequence>MSGILQERHELNRDGLEQVRKNCEKTNEFSGFFQETAQMLQYLNGIYDVPVKSFDQLKQWNQEWYGQIRPGIYETGYGNPAFSVEKFGKEYGRIFSFLYAEMRSGFIDAIEGRLFDLVILNELFLEIYQVFQEGDASPERIKKIIFDHMRDYSSDIFEYRIREQLDPSLDFAVKIVMESDLQNPDFLYQYGEYISENEIRTLEYLNSLPKEKLQAIARTYVEGFHEGFIVNNIDMSRKRTVNIRYTIGFEPVIREAVLQFEEIGLSPVIYRSGHSSLTKGLVKVGYVSTSPNPQYEYDHRYDQALYFDNRFMQHKLECYRNSYEKWKEEAAVLAGPACMETFGEKPFLPENKEANLRLSDRQQELSVEFQKKSSEIVNEYIKPDERSFTIIAYPIPEIGDQFEEIFEEVVKVNTLDQNKYREIQQHLIDALDRAVEVHIKGTGENQTDLYVSMHEMEDPEKQTNFENCLADVNIPVGEVFTSPKLAGTNGILHVGEVYLRDLKFIDLKLEFKDGKIVSYTCGNFQEEEANQALIKESILYNRETLPMGEFAIGTNTTAYAMAKKYDILYQLPILIVEKMGPHFAVGDTCYSHSEDTKVYNPDGKEISAKHNECSIEGEYFQCHTDITIPYEELGEITAIELGGKEVPVIRNGRFVLPGTETLNEPLTDIGQVSKMKR</sequence>
<name>A0A916Q7G2_9FIRM</name>
<protein>
    <recommendedName>
        <fullName evidence="4">Thermophilic metalloprotease (M29)</fullName>
    </recommendedName>
</protein>
<keyword evidence="1" id="KW-0479">Metal-binding</keyword>
<dbReference type="GO" id="GO:0006508">
    <property type="term" value="P:proteolysis"/>
    <property type="evidence" value="ECO:0007669"/>
    <property type="project" value="InterPro"/>
</dbReference>
<keyword evidence="3" id="KW-1185">Reference proteome</keyword>
<dbReference type="GO" id="GO:0046872">
    <property type="term" value="F:metal ion binding"/>
    <property type="evidence" value="ECO:0007669"/>
    <property type="project" value="UniProtKB-KW"/>
</dbReference>
<evidence type="ECO:0008006" key="4">
    <source>
        <dbReference type="Google" id="ProtNLM"/>
    </source>
</evidence>
<dbReference type="Pfam" id="PF02073">
    <property type="entry name" value="Peptidase_M29"/>
    <property type="match status" value="1"/>
</dbReference>
<dbReference type="Proteomes" id="UP000613208">
    <property type="component" value="Unassembled WGS sequence"/>
</dbReference>
<comment type="caution">
    <text evidence="2">The sequence shown here is derived from an EMBL/GenBank/DDBJ whole genome shotgun (WGS) entry which is preliminary data.</text>
</comment>
<dbReference type="PANTHER" id="PTHR34448">
    <property type="entry name" value="AMINOPEPTIDASE"/>
    <property type="match status" value="1"/>
</dbReference>
<dbReference type="InterPro" id="IPR000787">
    <property type="entry name" value="Peptidase_M29"/>
</dbReference>
<reference evidence="2" key="1">
    <citation type="submission" date="2020-06" db="EMBL/GenBank/DDBJ databases">
        <title>Characterization of fructooligosaccharide metabolism and fructooligosaccharide-degrading enzymes in human commensal butyrate producers.</title>
        <authorList>
            <person name="Tanno H."/>
            <person name="Fujii T."/>
            <person name="Hirano K."/>
            <person name="Maeno S."/>
            <person name="Tonozuka T."/>
            <person name="Sakamoto M."/>
            <person name="Ohkuma M."/>
            <person name="Tochio T."/>
            <person name="Endo A."/>
        </authorList>
    </citation>
    <scope>NUCLEOTIDE SEQUENCE</scope>
    <source>
        <strain evidence="2">JCM 17466</strain>
    </source>
</reference>
<dbReference type="SUPFAM" id="SSF144052">
    <property type="entry name" value="Thermophilic metalloprotease-like"/>
    <property type="match status" value="1"/>
</dbReference>
<dbReference type="GO" id="GO:0004177">
    <property type="term" value="F:aminopeptidase activity"/>
    <property type="evidence" value="ECO:0007669"/>
    <property type="project" value="InterPro"/>
</dbReference>
<dbReference type="InterPro" id="IPR052170">
    <property type="entry name" value="M29_Exopeptidase"/>
</dbReference>
<proteinExistence type="predicted"/>
<dbReference type="EMBL" id="BLYI01000013">
    <property type="protein sequence ID" value="GFO84315.1"/>
    <property type="molecule type" value="Genomic_DNA"/>
</dbReference>
<evidence type="ECO:0000313" key="3">
    <source>
        <dbReference type="Proteomes" id="UP000613208"/>
    </source>
</evidence>
<evidence type="ECO:0000256" key="1">
    <source>
        <dbReference type="ARBA" id="ARBA00022723"/>
    </source>
</evidence>
<gene>
    <name evidence="2" type="ORF">ANBU17_06620</name>
</gene>
<dbReference type="RefSeq" id="WP_243282526.1">
    <property type="nucleotide sequence ID" value="NZ_BLYI01000013.1"/>
</dbReference>
<accession>A0A916Q7G2</accession>
<organism evidence="2 3">
    <name type="scientific">Anaerostipes butyraticus</name>
    <dbReference type="NCBI Taxonomy" id="645466"/>
    <lineage>
        <taxon>Bacteria</taxon>
        <taxon>Bacillati</taxon>
        <taxon>Bacillota</taxon>
        <taxon>Clostridia</taxon>
        <taxon>Lachnospirales</taxon>
        <taxon>Lachnospiraceae</taxon>
        <taxon>Anaerostipes</taxon>
    </lineage>
</organism>
<evidence type="ECO:0000313" key="2">
    <source>
        <dbReference type="EMBL" id="GFO84315.1"/>
    </source>
</evidence>
<dbReference type="AlphaFoldDB" id="A0A916Q7G2"/>
<dbReference type="PANTHER" id="PTHR34448:SF3">
    <property type="entry name" value="AMINOPEPTIDASE AMPS"/>
    <property type="match status" value="1"/>
</dbReference>